<dbReference type="AlphaFoldDB" id="A0A0F8ZLF7"/>
<sequence>KAQARSLWRRHVDAKDWETQSVRSDLKASIAEEISSHTKIREEVVAEFISSWATSSSDHNAWSLSLQMAAARLFGIESTPFVEESWAQVSPDPSYRDDKYGEEHNKKAKEGMIMDATQILRHVYSRTQEWLKERGITKVPLGRGQNWHGDEVPPELGNIDLSDEDWEVLYNMRLNQYTRKERAALARAESQYRLRLRPHARTDRRHRCNYVV</sequence>
<protein>
    <submittedName>
        <fullName evidence="1">Uncharacterized protein</fullName>
    </submittedName>
</protein>
<proteinExistence type="predicted"/>
<dbReference type="EMBL" id="LAZR01062802">
    <property type="protein sequence ID" value="KKK60771.1"/>
    <property type="molecule type" value="Genomic_DNA"/>
</dbReference>
<feature type="non-terminal residue" evidence="1">
    <location>
        <position position="1"/>
    </location>
</feature>
<gene>
    <name evidence="1" type="ORF">LCGC14_3021050</name>
</gene>
<evidence type="ECO:0000313" key="1">
    <source>
        <dbReference type="EMBL" id="KKK60771.1"/>
    </source>
</evidence>
<organism evidence="1">
    <name type="scientific">marine sediment metagenome</name>
    <dbReference type="NCBI Taxonomy" id="412755"/>
    <lineage>
        <taxon>unclassified sequences</taxon>
        <taxon>metagenomes</taxon>
        <taxon>ecological metagenomes</taxon>
    </lineage>
</organism>
<reference evidence="1" key="1">
    <citation type="journal article" date="2015" name="Nature">
        <title>Complex archaea that bridge the gap between prokaryotes and eukaryotes.</title>
        <authorList>
            <person name="Spang A."/>
            <person name="Saw J.H."/>
            <person name="Jorgensen S.L."/>
            <person name="Zaremba-Niedzwiedzka K."/>
            <person name="Martijn J."/>
            <person name="Lind A.E."/>
            <person name="van Eijk R."/>
            <person name="Schleper C."/>
            <person name="Guy L."/>
            <person name="Ettema T.J."/>
        </authorList>
    </citation>
    <scope>NUCLEOTIDE SEQUENCE</scope>
</reference>
<comment type="caution">
    <text evidence="1">The sequence shown here is derived from an EMBL/GenBank/DDBJ whole genome shotgun (WGS) entry which is preliminary data.</text>
</comment>
<name>A0A0F8ZLF7_9ZZZZ</name>
<accession>A0A0F8ZLF7</accession>